<dbReference type="EMBL" id="JAECSB010000017">
    <property type="protein sequence ID" value="MBH5141673.1"/>
    <property type="molecule type" value="Genomic_DNA"/>
</dbReference>
<dbReference type="InterPro" id="IPR017517">
    <property type="entry name" value="Maleyloyr_isom"/>
</dbReference>
<protein>
    <submittedName>
        <fullName evidence="1">Maleylpyruvate isomerase family mycothiol-dependent enzyme</fullName>
    </submittedName>
</protein>
<dbReference type="RefSeq" id="WP_020907123.1">
    <property type="nucleotide sequence ID" value="NZ_BHXB01000001.1"/>
</dbReference>
<reference evidence="1 2" key="1">
    <citation type="submission" date="2020-12" db="EMBL/GenBank/DDBJ databases">
        <title>Draft genome sequence of furan degrading bacterial strain FUR100.</title>
        <authorList>
            <person name="Woiski C."/>
        </authorList>
    </citation>
    <scope>NUCLEOTIDE SEQUENCE [LARGE SCALE GENOMIC DNA]</scope>
    <source>
        <strain evidence="1 2">FUR100</strain>
    </source>
</reference>
<comment type="caution">
    <text evidence="1">The sequence shown here is derived from an EMBL/GenBank/DDBJ whole genome shotgun (WGS) entry which is preliminary data.</text>
</comment>
<dbReference type="Proteomes" id="UP000627573">
    <property type="component" value="Unassembled WGS sequence"/>
</dbReference>
<name>A0A1F2PQK0_RHOER</name>
<evidence type="ECO:0000313" key="2">
    <source>
        <dbReference type="Proteomes" id="UP000627573"/>
    </source>
</evidence>
<dbReference type="SUPFAM" id="SSF109854">
    <property type="entry name" value="DinB/YfiT-like putative metalloenzymes"/>
    <property type="match status" value="1"/>
</dbReference>
<accession>A0A1F2PQK0</accession>
<dbReference type="NCBIfam" id="TIGR03083">
    <property type="entry name" value="maleylpyruvate isomerase family mycothiol-dependent enzyme"/>
    <property type="match status" value="1"/>
</dbReference>
<dbReference type="InterPro" id="IPR034660">
    <property type="entry name" value="DinB/YfiT-like"/>
</dbReference>
<dbReference type="GO" id="GO:0016853">
    <property type="term" value="F:isomerase activity"/>
    <property type="evidence" value="ECO:0007669"/>
    <property type="project" value="UniProtKB-KW"/>
</dbReference>
<dbReference type="Gene3D" id="1.20.120.450">
    <property type="entry name" value="dinb family like domain"/>
    <property type="match status" value="1"/>
</dbReference>
<dbReference type="Pfam" id="PF11716">
    <property type="entry name" value="MDMPI_N"/>
    <property type="match status" value="1"/>
</dbReference>
<dbReference type="OMA" id="RPMYASA"/>
<keyword evidence="1" id="KW-0670">Pyruvate</keyword>
<dbReference type="InterPro" id="IPR024344">
    <property type="entry name" value="MDMPI_metal-binding"/>
</dbReference>
<gene>
    <name evidence="1" type="ORF">I3517_03470</name>
</gene>
<dbReference type="GO" id="GO:0046872">
    <property type="term" value="F:metal ion binding"/>
    <property type="evidence" value="ECO:0007669"/>
    <property type="project" value="InterPro"/>
</dbReference>
<keyword evidence="1" id="KW-0413">Isomerase</keyword>
<organism evidence="1 2">
    <name type="scientific">Rhodococcus erythropolis</name>
    <name type="common">Arthrobacter picolinophilus</name>
    <dbReference type="NCBI Taxonomy" id="1833"/>
    <lineage>
        <taxon>Bacteria</taxon>
        <taxon>Bacillati</taxon>
        <taxon>Actinomycetota</taxon>
        <taxon>Actinomycetes</taxon>
        <taxon>Mycobacteriales</taxon>
        <taxon>Nocardiaceae</taxon>
        <taxon>Rhodococcus</taxon>
        <taxon>Rhodococcus erythropolis group</taxon>
    </lineage>
</organism>
<proteinExistence type="predicted"/>
<sequence length="215" mass="23381">MTSHSVTPTYADLVAAVRESDVKAQALIGGLTEEQAREPSGLPGWSRGHVVTHMSRNADALGRFVAGVQGGESGEMYPGGPDARNAAIEEGADRPAELLALDYRFSGTRLVDALCEIQADRLDTPVPWRKPVTAFDLPILRWNEIEIHLMDLDIGYTCHDWPAEFVEFTLARQLGALETAVPGVRVPSLSDAETLAWLVGRPTRVGLPTLPAWPF</sequence>
<keyword evidence="2" id="KW-1185">Reference proteome</keyword>
<evidence type="ECO:0000313" key="1">
    <source>
        <dbReference type="EMBL" id="MBH5141673.1"/>
    </source>
</evidence>
<dbReference type="AlphaFoldDB" id="A0A1F2PQK0"/>